<name>A0A382EAF6_9ZZZZ</name>
<protein>
    <submittedName>
        <fullName evidence="1">Uncharacterized protein</fullName>
    </submittedName>
</protein>
<evidence type="ECO:0000313" key="1">
    <source>
        <dbReference type="EMBL" id="SVB47322.1"/>
    </source>
</evidence>
<gene>
    <name evidence="1" type="ORF">METZ01_LOCUS200176</name>
</gene>
<proteinExistence type="predicted"/>
<reference evidence="1" key="1">
    <citation type="submission" date="2018-05" db="EMBL/GenBank/DDBJ databases">
        <authorList>
            <person name="Lanie J.A."/>
            <person name="Ng W.-L."/>
            <person name="Kazmierczak K.M."/>
            <person name="Andrzejewski T.M."/>
            <person name="Davidsen T.M."/>
            <person name="Wayne K.J."/>
            <person name="Tettelin H."/>
            <person name="Glass J.I."/>
            <person name="Rusch D."/>
            <person name="Podicherti R."/>
            <person name="Tsui H.-C.T."/>
            <person name="Winkler M.E."/>
        </authorList>
    </citation>
    <scope>NUCLEOTIDE SEQUENCE</scope>
</reference>
<dbReference type="AlphaFoldDB" id="A0A382EAF6"/>
<dbReference type="EMBL" id="UINC01043375">
    <property type="protein sequence ID" value="SVB47322.1"/>
    <property type="molecule type" value="Genomic_DNA"/>
</dbReference>
<sequence length="48" mass="5552">MEELKVFLEGSDVLYGTFFSTVVLYGHSEIIHDSFFLFFFKSIITALI</sequence>
<organism evidence="1">
    <name type="scientific">marine metagenome</name>
    <dbReference type="NCBI Taxonomy" id="408172"/>
    <lineage>
        <taxon>unclassified sequences</taxon>
        <taxon>metagenomes</taxon>
        <taxon>ecological metagenomes</taxon>
    </lineage>
</organism>
<accession>A0A382EAF6</accession>